<accession>A0A3R5YZN4</accession>
<sequence length="293" mass="34026">MTRKKQKTRKTQKNRKKQQTLEEKIEQVKNFRPIDDTFFEVLADDIGVCQEMLRIILEDEKLIVKDVIVQSSERNLYGRSVRLDALCILGNGKKCNVEVQRSNKDHHLKRVRFNASVIMVRDSQTDDKFEETIDLIVVYISEFDIFKRGRVIYHVDSEIRETQEKVDDGLERVFVNTAVKDGTTISEYMGCFLQKEIDNAKFPKLTNRVHYLKHEEGGVNAVCEIMKKYSDEAYKQGEEAGKEIGKEIGQRQANIAAIKNMIIRFQATKEVILEDYTESEYNTAIAELQSESR</sequence>
<feature type="compositionally biased region" description="Basic residues" evidence="1">
    <location>
        <begin position="1"/>
        <end position="18"/>
    </location>
</feature>
<evidence type="ECO:0000313" key="3">
    <source>
        <dbReference type="Proteomes" id="UP000283738"/>
    </source>
</evidence>
<evidence type="ECO:0008006" key="4">
    <source>
        <dbReference type="Google" id="ProtNLM"/>
    </source>
</evidence>
<dbReference type="Proteomes" id="UP000283738">
    <property type="component" value="Unassembled WGS sequence"/>
</dbReference>
<comment type="caution">
    <text evidence="2">The sequence shown here is derived from an EMBL/GenBank/DDBJ whole genome shotgun (WGS) entry which is preliminary data.</text>
</comment>
<reference evidence="2 3" key="1">
    <citation type="submission" date="2018-08" db="EMBL/GenBank/DDBJ databases">
        <title>A genome reference for cultivated species of the human gut microbiota.</title>
        <authorList>
            <person name="Zou Y."/>
            <person name="Xue W."/>
            <person name="Luo G."/>
        </authorList>
    </citation>
    <scope>NUCLEOTIDE SEQUENCE [LARGE SCALE GENOMIC DNA]</scope>
    <source>
        <strain evidence="2 3">AF28-15</strain>
    </source>
</reference>
<dbReference type="AlphaFoldDB" id="A0A3R5YZN4"/>
<dbReference type="Pfam" id="PF12784">
    <property type="entry name" value="PDDEXK_2"/>
    <property type="match status" value="1"/>
</dbReference>
<dbReference type="EMBL" id="QRTF01000006">
    <property type="protein sequence ID" value="RGQ52649.1"/>
    <property type="molecule type" value="Genomic_DNA"/>
</dbReference>
<proteinExistence type="predicted"/>
<feature type="region of interest" description="Disordered" evidence="1">
    <location>
        <begin position="1"/>
        <end position="21"/>
    </location>
</feature>
<evidence type="ECO:0000313" key="2">
    <source>
        <dbReference type="EMBL" id="RGQ52649.1"/>
    </source>
</evidence>
<dbReference type="RefSeq" id="WP_118109096.1">
    <property type="nucleotide sequence ID" value="NZ_QRTF01000006.1"/>
</dbReference>
<name>A0A3R5YZN4_9FIRM</name>
<protein>
    <recommendedName>
        <fullName evidence="4">PD-(D/E)XK nuclease family transposase</fullName>
    </recommendedName>
</protein>
<organism evidence="2 3">
    <name type="scientific">Roseburia inulinivorans</name>
    <dbReference type="NCBI Taxonomy" id="360807"/>
    <lineage>
        <taxon>Bacteria</taxon>
        <taxon>Bacillati</taxon>
        <taxon>Bacillota</taxon>
        <taxon>Clostridia</taxon>
        <taxon>Lachnospirales</taxon>
        <taxon>Lachnospiraceae</taxon>
        <taxon>Roseburia</taxon>
    </lineage>
</organism>
<evidence type="ECO:0000256" key="1">
    <source>
        <dbReference type="SAM" id="MobiDB-lite"/>
    </source>
</evidence>
<gene>
    <name evidence="2" type="ORF">DWY96_04305</name>
</gene>